<dbReference type="Proteomes" id="UP000008066">
    <property type="component" value="Unassembled WGS sequence"/>
</dbReference>
<keyword evidence="3" id="KW-1185">Reference proteome</keyword>
<accession>G0SI48</accession>
<organism evidence="3">
    <name type="scientific">Chaetomium thermophilum (strain DSM 1495 / CBS 144.50 / IMI 039719)</name>
    <name type="common">Thermochaetoides thermophila</name>
    <dbReference type="NCBI Taxonomy" id="759272"/>
    <lineage>
        <taxon>Eukaryota</taxon>
        <taxon>Fungi</taxon>
        <taxon>Dikarya</taxon>
        <taxon>Ascomycota</taxon>
        <taxon>Pezizomycotina</taxon>
        <taxon>Sordariomycetes</taxon>
        <taxon>Sordariomycetidae</taxon>
        <taxon>Sordariales</taxon>
        <taxon>Chaetomiaceae</taxon>
        <taxon>Thermochaetoides</taxon>
    </lineage>
</organism>
<sequence>MNRLRALLKRPKDSSSILGEATTIVTPLQNDPEPNFPPGPWQAHLPCVHAPRHGCKRHNPRNHDIFFDASLFPEKDKGKVGKVMKKRLGGDIPEEYSIPEVHMGEDVPKWTELLPRVHCEVPWDLGYYHVKWLSHNPPTNTLESIASSPLHCIATLPSTNPPLTLVTRTLVIQSRVLLQTYFCFPLAELDLGPAWSNGRVPPPGVFSRTFAKNAFIGRGFQEFYPCYTDTVVEIESVIYPDGNRGLLVGIDITKDLGTGREPWEQEWIAQVEGKFTWAIKRSEEDFLRMKREFEKAGDEIEIAQKEMREWETQKEKNEVGNKEQQSIGEKAKGEKGQEEEKQKDKRGEGVRRAGGNGE</sequence>
<dbReference type="RefSeq" id="XP_006697700.1">
    <property type="nucleotide sequence ID" value="XM_006697637.1"/>
</dbReference>
<dbReference type="HOGENOM" id="CLU_773870_0_0_1"/>
<evidence type="ECO:0000313" key="2">
    <source>
        <dbReference type="EMBL" id="EGS17118.1"/>
    </source>
</evidence>
<name>G0SI48_CHATD</name>
<feature type="compositionally biased region" description="Basic and acidic residues" evidence="1">
    <location>
        <begin position="329"/>
        <end position="351"/>
    </location>
</feature>
<dbReference type="AlphaFoldDB" id="G0SI48"/>
<gene>
    <name evidence="2" type="ORF">CTHT_0074480</name>
</gene>
<feature type="region of interest" description="Disordered" evidence="1">
    <location>
        <begin position="308"/>
        <end position="358"/>
    </location>
</feature>
<dbReference type="KEGG" id="cthr:CTHT_0074480"/>
<reference evidence="2 3" key="1">
    <citation type="journal article" date="2011" name="Cell">
        <title>Insight into structure and assembly of the nuclear pore complex by utilizing the genome of a eukaryotic thermophile.</title>
        <authorList>
            <person name="Amlacher S."/>
            <person name="Sarges P."/>
            <person name="Flemming D."/>
            <person name="van Noort V."/>
            <person name="Kunze R."/>
            <person name="Devos D.P."/>
            <person name="Arumugam M."/>
            <person name="Bork P."/>
            <person name="Hurt E."/>
        </authorList>
    </citation>
    <scope>NUCLEOTIDE SEQUENCE [LARGE SCALE GENOMIC DNA]</scope>
    <source>
        <strain evidence="3">DSM 1495 / CBS 144.50 / IMI 039719</strain>
    </source>
</reference>
<dbReference type="GeneID" id="18261486"/>
<proteinExistence type="predicted"/>
<protein>
    <submittedName>
        <fullName evidence="2">Uncharacterized protein</fullName>
    </submittedName>
</protein>
<dbReference type="EMBL" id="GL988048">
    <property type="protein sequence ID" value="EGS17118.1"/>
    <property type="molecule type" value="Genomic_DNA"/>
</dbReference>
<feature type="compositionally biased region" description="Basic and acidic residues" evidence="1">
    <location>
        <begin position="308"/>
        <end position="321"/>
    </location>
</feature>
<evidence type="ECO:0000256" key="1">
    <source>
        <dbReference type="SAM" id="MobiDB-lite"/>
    </source>
</evidence>
<evidence type="ECO:0000313" key="3">
    <source>
        <dbReference type="Proteomes" id="UP000008066"/>
    </source>
</evidence>
<dbReference type="eggNOG" id="ENOG502T96P">
    <property type="taxonomic scope" value="Eukaryota"/>
</dbReference>